<evidence type="ECO:0000313" key="1">
    <source>
        <dbReference type="EMBL" id="ORZ00505.1"/>
    </source>
</evidence>
<dbReference type="EMBL" id="MCGN01000002">
    <property type="protein sequence ID" value="ORZ00505.1"/>
    <property type="molecule type" value="Genomic_DNA"/>
</dbReference>
<dbReference type="InParanoid" id="A0A1X2HM69"/>
<dbReference type="OrthoDB" id="67716at2759"/>
<protein>
    <submittedName>
        <fullName evidence="1">Uncharacterized protein</fullName>
    </submittedName>
</protein>
<evidence type="ECO:0000313" key="2">
    <source>
        <dbReference type="Proteomes" id="UP000242180"/>
    </source>
</evidence>
<accession>A0A1X2HM69</accession>
<keyword evidence="2" id="KW-1185">Reference proteome</keyword>
<proteinExistence type="predicted"/>
<dbReference type="AlphaFoldDB" id="A0A1X2HM69"/>
<reference evidence="1 2" key="1">
    <citation type="submission" date="2016-07" db="EMBL/GenBank/DDBJ databases">
        <title>Pervasive Adenine N6-methylation of Active Genes in Fungi.</title>
        <authorList>
            <consortium name="DOE Joint Genome Institute"/>
            <person name="Mondo S.J."/>
            <person name="Dannebaum R.O."/>
            <person name="Kuo R.C."/>
            <person name="Labutti K."/>
            <person name="Haridas S."/>
            <person name="Kuo A."/>
            <person name="Salamov A."/>
            <person name="Ahrendt S.R."/>
            <person name="Lipzen A."/>
            <person name="Sullivan W."/>
            <person name="Andreopoulos W.B."/>
            <person name="Clum A."/>
            <person name="Lindquist E."/>
            <person name="Daum C."/>
            <person name="Ramamoorthy G.K."/>
            <person name="Gryganskyi A."/>
            <person name="Culley D."/>
            <person name="Magnuson J.K."/>
            <person name="James T.Y."/>
            <person name="O'Malley M.A."/>
            <person name="Stajich J.E."/>
            <person name="Spatafora J.W."/>
            <person name="Visel A."/>
            <person name="Grigoriev I.V."/>
        </authorList>
    </citation>
    <scope>NUCLEOTIDE SEQUENCE [LARGE SCALE GENOMIC DNA]</scope>
    <source>
        <strain evidence="1 2">NRRL 2496</strain>
    </source>
</reference>
<comment type="caution">
    <text evidence="1">The sequence shown here is derived from an EMBL/GenBank/DDBJ whole genome shotgun (WGS) entry which is preliminary data.</text>
</comment>
<gene>
    <name evidence="1" type="ORF">BCR43DRAFT_485336</name>
</gene>
<dbReference type="Proteomes" id="UP000242180">
    <property type="component" value="Unassembled WGS sequence"/>
</dbReference>
<dbReference type="OMA" id="HAMILAS"/>
<organism evidence="1 2">
    <name type="scientific">Syncephalastrum racemosum</name>
    <name type="common">Filamentous fungus</name>
    <dbReference type="NCBI Taxonomy" id="13706"/>
    <lineage>
        <taxon>Eukaryota</taxon>
        <taxon>Fungi</taxon>
        <taxon>Fungi incertae sedis</taxon>
        <taxon>Mucoromycota</taxon>
        <taxon>Mucoromycotina</taxon>
        <taxon>Mucoromycetes</taxon>
        <taxon>Mucorales</taxon>
        <taxon>Syncephalastraceae</taxon>
        <taxon>Syncephalastrum</taxon>
    </lineage>
</organism>
<sequence>MAKAVPLPLYALAPGEPQSHNFLYDWDASLLDRPHTTTQNCAIHRHSDGSFIHARLVQDNKVLELRHFALTDTKTSTHPLIIRHTTPITRIVLVSNQDALTCWLLTQDAKLIQHHAHINEFFERHIQSVIKNLPHSQPTLLTATSNGTATVAFSDGQLYHIQDTDQHAPPDSSMWEVSQERSLTQYKLCVDPPSNESSYFDPVWRALRKVGVSFPEGAEDAMRQTDDPADALALSSFTLDSINLTASVRRDHHIRLIAWKDKSVHQSIIELPRFDKEGNQITRDQADTTALMPGSFHPADRVPEPMKEPLQDRVTLTGAQFAKIDSSRAKLVVYADADHPFFAIYDITLRSNGTIARAELAHIARLEPTNDHLLTFVVMCEQSKLKLWTVWQTPTGGVELRTTDTVGELVTWTNTVALASSNVDLLPTDQGRILIAAYEGIAILRSAGPWEIAQEKPEFKQLLEQLQSVPQSTKETLLARLRKSYTCPTDPSSLKQALTMDVGGLKDAATAFWRSVAPWDNDDITLSTKMSPQIETVVLQTALQFADKRFAVLVPLLSLLDGDDFLAAWSLARAYDALWWMSHTKANASTSTTLLKLLLQHVAPVGMPSPTQFDITLASNALLRRLGATPERNQLLNVAEALRGIDTHAGLALAERYLSADDCGTSRDTWHAIQMDMHLKRDDVRGAINFLLELNDDEIPNDMLANVMDAAYRKEAYQDICSLAKKKSLMNKLKRMILARAEKQPNVQGRERLSWWQVGYSFFTLAEELDSANMCMSQHSRATSSDSHVEKFFSSKV</sequence>
<name>A0A1X2HM69_SYNRA</name>